<gene>
    <name evidence="10 11 12 13" type="primary">Camp</name>
</gene>
<dbReference type="InterPro" id="IPR022746">
    <property type="entry name" value="Cathlecidin_C"/>
</dbReference>
<dbReference type="RefSeq" id="XP_035312929.1">
    <property type="nucleotide sequence ID" value="XM_035457038.1"/>
</dbReference>
<accession>A0A9J7GYR5</accession>
<reference evidence="9" key="1">
    <citation type="journal article" date="2018" name="Biotechnol. Bioeng.">
        <title>A reference genome of the Chinese hamster based on a hybrid assembly strategy.</title>
        <authorList>
            <person name="Rupp O."/>
            <person name="MacDonald M.L."/>
            <person name="Li S."/>
            <person name="Dhiman H."/>
            <person name="Polson S."/>
            <person name="Griep S."/>
            <person name="Heffner K."/>
            <person name="Hernandez I."/>
            <person name="Brinkrolf K."/>
            <person name="Jadhav V."/>
            <person name="Samoudi M."/>
            <person name="Hao H."/>
            <person name="Kingham B."/>
            <person name="Goesmann A."/>
            <person name="Betenbaugh M.J."/>
            <person name="Lewis N.E."/>
            <person name="Borth N."/>
            <person name="Lee K.H."/>
        </authorList>
    </citation>
    <scope>NUCLEOTIDE SEQUENCE [LARGE SCALE GENOMIC DNA]</scope>
    <source>
        <strain evidence="9">17A/GY</strain>
    </source>
</reference>
<protein>
    <submittedName>
        <fullName evidence="10 11">Cathelicidin antimicrobial peptide isoform X1</fullName>
    </submittedName>
</protein>
<keyword evidence="7" id="KW-1015">Disulfide bond</keyword>
<dbReference type="GO" id="GO:0050830">
    <property type="term" value="P:defense response to Gram-positive bacterium"/>
    <property type="evidence" value="ECO:0007669"/>
    <property type="project" value="TreeGrafter"/>
</dbReference>
<dbReference type="PANTHER" id="PTHR10206:SF2">
    <property type="entry name" value="CATHELICIDIN ANTIMICROBIAL PEPTIDE"/>
    <property type="match status" value="1"/>
</dbReference>
<dbReference type="GeneID" id="100767672"/>
<dbReference type="Proteomes" id="UP001108280">
    <property type="component" value="Chromosome 4"/>
</dbReference>
<comment type="similarity">
    <text evidence="2">Belongs to the cathelicidin family.</text>
</comment>
<dbReference type="GO" id="GO:0005615">
    <property type="term" value="C:extracellular space"/>
    <property type="evidence" value="ECO:0007669"/>
    <property type="project" value="TreeGrafter"/>
</dbReference>
<dbReference type="InterPro" id="IPR001894">
    <property type="entry name" value="Cathelicidin-like"/>
</dbReference>
<dbReference type="Pfam" id="PF12153">
    <property type="entry name" value="CAP18_C"/>
    <property type="match status" value="1"/>
</dbReference>
<reference evidence="10 11" key="3">
    <citation type="submission" date="2025-04" db="UniProtKB">
        <authorList>
            <consortium name="RefSeq"/>
        </authorList>
    </citation>
    <scope>IDENTIFICATION</scope>
    <source>
        <strain evidence="10 11">17A/GY</strain>
        <tissue evidence="10 11">Liver</tissue>
    </source>
</reference>
<keyword evidence="9" id="KW-1185">Reference proteome</keyword>
<dbReference type="InterPro" id="IPR046350">
    <property type="entry name" value="Cystatin_sf"/>
</dbReference>
<evidence type="ECO:0000256" key="2">
    <source>
        <dbReference type="ARBA" id="ARBA00005320"/>
    </source>
</evidence>
<evidence type="ECO:0000256" key="3">
    <source>
        <dbReference type="ARBA" id="ARBA00022525"/>
    </source>
</evidence>
<evidence type="ECO:0000256" key="4">
    <source>
        <dbReference type="ARBA" id="ARBA00022529"/>
    </source>
</evidence>
<dbReference type="RefSeq" id="XP_035299876.1">
    <property type="nucleotide sequence ID" value="XM_035443985.1"/>
</dbReference>
<dbReference type="FunFam" id="3.10.450.10:FF:000003">
    <property type="entry name" value="Cathelicidin antimicrobial peptide"/>
    <property type="match status" value="1"/>
</dbReference>
<keyword evidence="6" id="KW-0044">Antibiotic</keyword>
<keyword evidence="4" id="KW-0929">Antimicrobial</keyword>
<dbReference type="RefSeq" id="XP_035312932.1">
    <property type="nucleotide sequence ID" value="XM_035457041.1"/>
</dbReference>
<dbReference type="AlphaFoldDB" id="A0A9J7GYR5"/>
<evidence type="ECO:0000313" key="10">
    <source>
        <dbReference type="RefSeq" id="XP_035299875.1"/>
    </source>
</evidence>
<dbReference type="RefSeq" id="XP_035312930.1">
    <property type="nucleotide sequence ID" value="XM_035457039.1"/>
</dbReference>
<evidence type="ECO:0000256" key="7">
    <source>
        <dbReference type="ARBA" id="ARBA00023157"/>
    </source>
</evidence>
<dbReference type="GO" id="GO:0045087">
    <property type="term" value="P:innate immune response"/>
    <property type="evidence" value="ECO:0007669"/>
    <property type="project" value="TreeGrafter"/>
</dbReference>
<dbReference type="InterPro" id="IPR018216">
    <property type="entry name" value="Cathelicidin_CS"/>
</dbReference>
<dbReference type="RefSeq" id="XP_035299875.1">
    <property type="nucleotide sequence ID" value="XM_035443984.1"/>
</dbReference>
<dbReference type="Pfam" id="PF00666">
    <property type="entry name" value="Cathelicidins"/>
    <property type="match status" value="1"/>
</dbReference>
<evidence type="ECO:0000259" key="8">
    <source>
        <dbReference type="Pfam" id="PF12153"/>
    </source>
</evidence>
<dbReference type="RefSeq" id="XP_035312931.1">
    <property type="nucleotide sequence ID" value="XM_035457040.1"/>
</dbReference>
<dbReference type="GO" id="GO:0061844">
    <property type="term" value="P:antimicrobial humoral immune response mediated by antimicrobial peptide"/>
    <property type="evidence" value="ECO:0007669"/>
    <property type="project" value="TreeGrafter"/>
</dbReference>
<evidence type="ECO:0000256" key="5">
    <source>
        <dbReference type="ARBA" id="ARBA00022729"/>
    </source>
</evidence>
<sequence length="204" mass="22908">MHTVPVNWRVVSTVQAEHKGGPCCLEEAVLGTMQTQRDHSSLRRALSLMLLLLPLAISKTFRYREAVLRAVDNFNQQSSDPNLYRFLDMDSQPPGDEDSDSPMYVNFRIKETVCEKTTYQIPEQCNFRDHGVVKRCVGTITRSQDTESFDIDCQGPGTQPQPVKKGSQIAGLLQKGGLKIGEKLKKIGQKIEDIFQKIVPKAES</sequence>
<proteinExistence type="inferred from homology"/>
<reference evidence="9" key="2">
    <citation type="journal article" date="2020" name="Biotechnol. Bioeng.">
        <title>Chromosome-scale scaffolds for the Chinese hamster reference genome assembly to facilitate the study of the CHO epigenome.</title>
        <authorList>
            <person name="Hilliard W."/>
            <person name="MacDonald M."/>
            <person name="Lee K.H."/>
        </authorList>
    </citation>
    <scope>NUCLEOTIDE SEQUENCE [LARGE SCALE GENOMIC DNA]</scope>
    <source>
        <strain evidence="9">17A/GY</strain>
    </source>
</reference>
<feature type="domain" description="Cathelicidin antimicrobial peptide C-terminal" evidence="8">
    <location>
        <begin position="171"/>
        <end position="197"/>
    </location>
</feature>
<name>A0A9J7GYR5_CRIGR</name>
<evidence type="ECO:0000313" key="12">
    <source>
        <dbReference type="RefSeq" id="XP_035299877.1"/>
    </source>
</evidence>
<dbReference type="GO" id="GO:0050829">
    <property type="term" value="P:defense response to Gram-negative bacterium"/>
    <property type="evidence" value="ECO:0007669"/>
    <property type="project" value="TreeGrafter"/>
</dbReference>
<dbReference type="GO" id="GO:0001530">
    <property type="term" value="F:lipopolysaccharide binding"/>
    <property type="evidence" value="ECO:0007669"/>
    <property type="project" value="TreeGrafter"/>
</dbReference>
<comment type="subcellular location">
    <subcellularLocation>
        <location evidence="1">Secreted</location>
    </subcellularLocation>
</comment>
<keyword evidence="5" id="KW-0732">Signal</keyword>
<evidence type="ECO:0000313" key="13">
    <source>
        <dbReference type="RefSeq" id="XP_035299878.1"/>
    </source>
</evidence>
<evidence type="ECO:0000313" key="11">
    <source>
        <dbReference type="RefSeq" id="XP_035299876.1"/>
    </source>
</evidence>
<evidence type="ECO:0000256" key="6">
    <source>
        <dbReference type="ARBA" id="ARBA00023022"/>
    </source>
</evidence>
<dbReference type="OrthoDB" id="9930485at2759"/>
<dbReference type="PROSITE" id="PS00946">
    <property type="entry name" value="CATHELICIDINS_1"/>
    <property type="match status" value="1"/>
</dbReference>
<dbReference type="RefSeq" id="XP_035299877.1">
    <property type="nucleotide sequence ID" value="XM_035443986.1"/>
</dbReference>
<dbReference type="CTD" id="820"/>
<dbReference type="Gene3D" id="3.10.450.10">
    <property type="match status" value="1"/>
</dbReference>
<dbReference type="PANTHER" id="PTHR10206">
    <property type="entry name" value="CATHELICIDIN"/>
    <property type="match status" value="1"/>
</dbReference>
<evidence type="ECO:0000313" key="9">
    <source>
        <dbReference type="Proteomes" id="UP001108280"/>
    </source>
</evidence>
<dbReference type="SUPFAM" id="SSF54403">
    <property type="entry name" value="Cystatin/monellin"/>
    <property type="match status" value="1"/>
</dbReference>
<dbReference type="RefSeq" id="XP_035299878.1">
    <property type="nucleotide sequence ID" value="XM_035443987.1"/>
</dbReference>
<evidence type="ECO:0000256" key="1">
    <source>
        <dbReference type="ARBA" id="ARBA00004613"/>
    </source>
</evidence>
<keyword evidence="3" id="KW-0964">Secreted</keyword>
<organism evidence="9 12">
    <name type="scientific">Cricetulus griseus</name>
    <name type="common">Chinese hamster</name>
    <name type="synonym">Cricetulus barabensis griseus</name>
    <dbReference type="NCBI Taxonomy" id="10029"/>
    <lineage>
        <taxon>Eukaryota</taxon>
        <taxon>Metazoa</taxon>
        <taxon>Chordata</taxon>
        <taxon>Craniata</taxon>
        <taxon>Vertebrata</taxon>
        <taxon>Euteleostomi</taxon>
        <taxon>Mammalia</taxon>
        <taxon>Eutheria</taxon>
        <taxon>Euarchontoglires</taxon>
        <taxon>Glires</taxon>
        <taxon>Rodentia</taxon>
        <taxon>Myomorpha</taxon>
        <taxon>Muroidea</taxon>
        <taxon>Cricetidae</taxon>
        <taxon>Cricetinae</taxon>
        <taxon>Cricetulus</taxon>
    </lineage>
</organism>